<dbReference type="AlphaFoldDB" id="A0A6S6T5P6"/>
<reference evidence="2" key="1">
    <citation type="submission" date="2020-01" db="EMBL/GenBank/DDBJ databases">
        <authorList>
            <person name="Meier V. D."/>
            <person name="Meier V D."/>
        </authorList>
    </citation>
    <scope>NUCLEOTIDE SEQUENCE</scope>
    <source>
        <strain evidence="2">HLG_WM_MAG_02</strain>
    </source>
</reference>
<feature type="domain" description="Wadjet protein JetD C-terminal" evidence="1">
    <location>
        <begin position="181"/>
        <end position="335"/>
    </location>
</feature>
<protein>
    <recommendedName>
        <fullName evidence="1">Wadjet protein JetD C-terminal domain-containing protein</fullName>
    </recommendedName>
</protein>
<dbReference type="InterPro" id="IPR036078">
    <property type="entry name" value="Spo11/TopoVI_A_sf"/>
</dbReference>
<dbReference type="GO" id="GO:0005694">
    <property type="term" value="C:chromosome"/>
    <property type="evidence" value="ECO:0007669"/>
    <property type="project" value="InterPro"/>
</dbReference>
<dbReference type="Pfam" id="PF09983">
    <property type="entry name" value="JetD_C"/>
    <property type="match status" value="1"/>
</dbReference>
<name>A0A6S6T5P6_9BACT</name>
<gene>
    <name evidence="2" type="ORF">HELGO_WM44439</name>
</gene>
<dbReference type="InterPro" id="IPR024534">
    <property type="entry name" value="JetD_C"/>
</dbReference>
<dbReference type="GO" id="GO:0003677">
    <property type="term" value="F:DNA binding"/>
    <property type="evidence" value="ECO:0007669"/>
    <property type="project" value="InterPro"/>
</dbReference>
<accession>A0A6S6T5P6</accession>
<evidence type="ECO:0000313" key="2">
    <source>
        <dbReference type="EMBL" id="CAA6816072.1"/>
    </source>
</evidence>
<evidence type="ECO:0000259" key="1">
    <source>
        <dbReference type="Pfam" id="PF09983"/>
    </source>
</evidence>
<dbReference type="EMBL" id="CACVAZ010000103">
    <property type="protein sequence ID" value="CAA6816072.1"/>
    <property type="molecule type" value="Genomic_DNA"/>
</dbReference>
<sequence>MITLDDNFLLELQKKTITQSKLTYDIYNRCYIDASLSPDECNKVELLELLHKLERDKCIALPKSKDVKYWMRGRPELPKWIKILKATERKEDIILHWHPKLSFMYREKNPATIKSAKIINEYLINRNSNPFSIAIKERSLLLFNDEKKLDRLRKGIIFKHITLEDIDCYLVATPIISTVFNNQSDKIIIIENYNTYDSFCKYNRKMDYYNEVIYGWGVNANSEDMANAIYERWEKNNNLTISYFGDIDPTGINIAIGLGNRLKRTSENINFEIAKKYYRYILDNGVEDTKNFKAKKIENMSLTKLLFGDMYLEIDKLFEDKIRIAQERLNIEVLMKNFRKELI</sequence>
<proteinExistence type="predicted"/>
<dbReference type="SUPFAM" id="SSF56726">
    <property type="entry name" value="DNA topoisomerase IV, alpha subunit"/>
    <property type="match status" value="1"/>
</dbReference>
<organism evidence="2">
    <name type="scientific">uncultured Sulfurovum sp</name>
    <dbReference type="NCBI Taxonomy" id="269237"/>
    <lineage>
        <taxon>Bacteria</taxon>
        <taxon>Pseudomonadati</taxon>
        <taxon>Campylobacterota</taxon>
        <taxon>Epsilonproteobacteria</taxon>
        <taxon>Campylobacterales</taxon>
        <taxon>Sulfurovaceae</taxon>
        <taxon>Sulfurovum</taxon>
        <taxon>environmental samples</taxon>
    </lineage>
</organism>